<dbReference type="Proteomes" id="UP000215914">
    <property type="component" value="Chromosome 1"/>
</dbReference>
<feature type="transmembrane region" description="Helical" evidence="1">
    <location>
        <begin position="51"/>
        <end position="71"/>
    </location>
</feature>
<organism evidence="2 3">
    <name type="scientific">Helianthus annuus</name>
    <name type="common">Common sunflower</name>
    <dbReference type="NCBI Taxonomy" id="4232"/>
    <lineage>
        <taxon>Eukaryota</taxon>
        <taxon>Viridiplantae</taxon>
        <taxon>Streptophyta</taxon>
        <taxon>Embryophyta</taxon>
        <taxon>Tracheophyta</taxon>
        <taxon>Spermatophyta</taxon>
        <taxon>Magnoliopsida</taxon>
        <taxon>eudicotyledons</taxon>
        <taxon>Gunneridae</taxon>
        <taxon>Pentapetalae</taxon>
        <taxon>asterids</taxon>
        <taxon>campanulids</taxon>
        <taxon>Asterales</taxon>
        <taxon>Asteraceae</taxon>
        <taxon>Asteroideae</taxon>
        <taxon>Heliantheae alliance</taxon>
        <taxon>Heliantheae</taxon>
        <taxon>Helianthus</taxon>
    </lineage>
</organism>
<accession>A0A251VKU5</accession>
<feature type="transmembrane region" description="Helical" evidence="1">
    <location>
        <begin position="21"/>
        <end position="39"/>
    </location>
</feature>
<dbReference type="EMBL" id="CM007890">
    <property type="protein sequence ID" value="OTG36230.1"/>
    <property type="molecule type" value="Genomic_DNA"/>
</dbReference>
<evidence type="ECO:0000256" key="1">
    <source>
        <dbReference type="SAM" id="Phobius"/>
    </source>
</evidence>
<name>A0A251VKU5_HELAN</name>
<protein>
    <submittedName>
        <fullName evidence="2">Uncharacterized protein</fullName>
    </submittedName>
</protein>
<sequence length="115" mass="12695">MVGGCEFPKIACKLISATSSCISSVLVVLLWGCISSVFVPSTSTLNIFSSYSFSFVLQFSFACTFTVLLPFNFQPSRWMFISDGPDDHFAGQPNRLPIYGPRLCRLQPQTILKIG</sequence>
<proteinExistence type="predicted"/>
<dbReference type="InParanoid" id="A0A251VKU5"/>
<gene>
    <name evidence="2" type="ORF">HannXRQ_Chr01g0005341</name>
</gene>
<dbReference type="AlphaFoldDB" id="A0A251VKU5"/>
<keyword evidence="1" id="KW-0472">Membrane</keyword>
<evidence type="ECO:0000313" key="3">
    <source>
        <dbReference type="Proteomes" id="UP000215914"/>
    </source>
</evidence>
<keyword evidence="1" id="KW-0812">Transmembrane</keyword>
<evidence type="ECO:0000313" key="2">
    <source>
        <dbReference type="EMBL" id="OTG36230.1"/>
    </source>
</evidence>
<keyword evidence="3" id="KW-1185">Reference proteome</keyword>
<reference evidence="3" key="1">
    <citation type="journal article" date="2017" name="Nature">
        <title>The sunflower genome provides insights into oil metabolism, flowering and Asterid evolution.</title>
        <authorList>
            <person name="Badouin H."/>
            <person name="Gouzy J."/>
            <person name="Grassa C.J."/>
            <person name="Murat F."/>
            <person name="Staton S.E."/>
            <person name="Cottret L."/>
            <person name="Lelandais-Briere C."/>
            <person name="Owens G.L."/>
            <person name="Carrere S."/>
            <person name="Mayjonade B."/>
            <person name="Legrand L."/>
            <person name="Gill N."/>
            <person name="Kane N.C."/>
            <person name="Bowers J.E."/>
            <person name="Hubner S."/>
            <person name="Bellec A."/>
            <person name="Berard A."/>
            <person name="Berges H."/>
            <person name="Blanchet N."/>
            <person name="Boniface M.C."/>
            <person name="Brunel D."/>
            <person name="Catrice O."/>
            <person name="Chaidir N."/>
            <person name="Claudel C."/>
            <person name="Donnadieu C."/>
            <person name="Faraut T."/>
            <person name="Fievet G."/>
            <person name="Helmstetter N."/>
            <person name="King M."/>
            <person name="Knapp S.J."/>
            <person name="Lai Z."/>
            <person name="Le Paslier M.C."/>
            <person name="Lippi Y."/>
            <person name="Lorenzon L."/>
            <person name="Mandel J.R."/>
            <person name="Marage G."/>
            <person name="Marchand G."/>
            <person name="Marquand E."/>
            <person name="Bret-Mestries E."/>
            <person name="Morien E."/>
            <person name="Nambeesan S."/>
            <person name="Nguyen T."/>
            <person name="Pegot-Espagnet P."/>
            <person name="Pouilly N."/>
            <person name="Raftis F."/>
            <person name="Sallet E."/>
            <person name="Schiex T."/>
            <person name="Thomas J."/>
            <person name="Vandecasteele C."/>
            <person name="Vares D."/>
            <person name="Vear F."/>
            <person name="Vautrin S."/>
            <person name="Crespi M."/>
            <person name="Mangin B."/>
            <person name="Burke J.M."/>
            <person name="Salse J."/>
            <person name="Munos S."/>
            <person name="Vincourt P."/>
            <person name="Rieseberg L.H."/>
            <person name="Langlade N.B."/>
        </authorList>
    </citation>
    <scope>NUCLEOTIDE SEQUENCE [LARGE SCALE GENOMIC DNA]</scope>
    <source>
        <strain evidence="3">cv. SF193</strain>
    </source>
</reference>
<keyword evidence="1" id="KW-1133">Transmembrane helix</keyword>